<dbReference type="Pfam" id="PF00383">
    <property type="entry name" value="dCMP_cyt_deam_1"/>
    <property type="match status" value="1"/>
</dbReference>
<evidence type="ECO:0000259" key="5">
    <source>
        <dbReference type="PROSITE" id="PS51747"/>
    </source>
</evidence>
<gene>
    <name evidence="6" type="ORF">SAMIE_1016380</name>
</gene>
<dbReference type="PANTHER" id="PTHR11086">
    <property type="entry name" value="DEOXYCYTIDYLATE DEAMINASE-RELATED"/>
    <property type="match status" value="1"/>
</dbReference>
<feature type="domain" description="CMP/dCMP-type deaminase" evidence="5">
    <location>
        <begin position="22"/>
        <end position="117"/>
    </location>
</feature>
<keyword evidence="7" id="KW-1185">Reference proteome</keyword>
<dbReference type="PROSITE" id="PS00903">
    <property type="entry name" value="CYT_DCMP_DEAMINASES_1"/>
    <property type="match status" value="1"/>
</dbReference>
<dbReference type="Gene3D" id="3.40.140.10">
    <property type="entry name" value="Cytidine Deaminase, domain 2"/>
    <property type="match status" value="1"/>
</dbReference>
<sequence>MARDALDKLKAEGWLSEKVREFDLDEMIQKVFAKPGDSGSEKGPWHNAMLSDIIEYGRMVHAEMNAITDAARFRRSTHGATLYCTTMPCHMCTKLIIAAGIVRVVYVQPYVKSLTSELFKDSVVFEGADNDHRVNFCSLKGVTPAGFKIAFAKNSKRKNSDGSAKSWEKPNALPTFLSTIPYYIELELGALGEFLANPYIKELTQAQSQQA</sequence>
<keyword evidence="3" id="KW-0378">Hydrolase</keyword>
<dbReference type="InterPro" id="IPR016193">
    <property type="entry name" value="Cytidine_deaminase-like"/>
</dbReference>
<dbReference type="SUPFAM" id="SSF53927">
    <property type="entry name" value="Cytidine deaminase-like"/>
    <property type="match status" value="1"/>
</dbReference>
<dbReference type="GO" id="GO:0004132">
    <property type="term" value="F:dCMP deaminase activity"/>
    <property type="evidence" value="ECO:0007669"/>
    <property type="project" value="TreeGrafter"/>
</dbReference>
<proteinExistence type="inferred from homology"/>
<reference evidence="6 7" key="1">
    <citation type="submission" date="2018-05" db="EMBL/GenBank/DDBJ databases">
        <title>Complete Genome Sequence of the Nonylphenol-Degrading Bacterium Sphingobium amiense DSM 16289T.</title>
        <authorList>
            <person name="Ootsuka M."/>
            <person name="Nishizawa T."/>
            <person name="Ohta H."/>
        </authorList>
    </citation>
    <scope>NUCLEOTIDE SEQUENCE [LARGE SCALE GENOMIC DNA]</scope>
    <source>
        <strain evidence="6 7">DSM 16289</strain>
    </source>
</reference>
<evidence type="ECO:0000256" key="4">
    <source>
        <dbReference type="ARBA" id="ARBA00022833"/>
    </source>
</evidence>
<accession>A0A494W6E6</accession>
<dbReference type="Proteomes" id="UP000279959">
    <property type="component" value="Chromosome"/>
</dbReference>
<dbReference type="EMBL" id="AP018664">
    <property type="protein sequence ID" value="BBD98137.1"/>
    <property type="molecule type" value="Genomic_DNA"/>
</dbReference>
<comment type="similarity">
    <text evidence="1">Belongs to the cytidine and deoxycytidylate deaminase family.</text>
</comment>
<dbReference type="PROSITE" id="PS51747">
    <property type="entry name" value="CYT_DCMP_DEAMINASES_2"/>
    <property type="match status" value="1"/>
</dbReference>
<evidence type="ECO:0000256" key="3">
    <source>
        <dbReference type="ARBA" id="ARBA00022801"/>
    </source>
</evidence>
<dbReference type="AlphaFoldDB" id="A0A494W6E6"/>
<protein>
    <recommendedName>
        <fullName evidence="5">CMP/dCMP-type deaminase domain-containing protein</fullName>
    </recommendedName>
</protein>
<dbReference type="GO" id="GO:0008270">
    <property type="term" value="F:zinc ion binding"/>
    <property type="evidence" value="ECO:0007669"/>
    <property type="project" value="InterPro"/>
</dbReference>
<dbReference type="InterPro" id="IPR016192">
    <property type="entry name" value="APOBEC/CMP_deaminase_Zn-bd"/>
</dbReference>
<dbReference type="InterPro" id="IPR015517">
    <property type="entry name" value="dCMP_deaminase-rel"/>
</dbReference>
<dbReference type="PANTHER" id="PTHR11086:SF18">
    <property type="entry name" value="DEOXYCYTIDYLATE DEAMINASE"/>
    <property type="match status" value="1"/>
</dbReference>
<keyword evidence="4" id="KW-0862">Zinc</keyword>
<dbReference type="InterPro" id="IPR002125">
    <property type="entry name" value="CMP_dCMP_dom"/>
</dbReference>
<dbReference type="GO" id="GO:0005737">
    <property type="term" value="C:cytoplasm"/>
    <property type="evidence" value="ECO:0007669"/>
    <property type="project" value="TreeGrafter"/>
</dbReference>
<evidence type="ECO:0000256" key="2">
    <source>
        <dbReference type="ARBA" id="ARBA00022723"/>
    </source>
</evidence>
<name>A0A494W6E6_9SPHN</name>
<keyword evidence="2" id="KW-0479">Metal-binding</keyword>
<evidence type="ECO:0000313" key="6">
    <source>
        <dbReference type="EMBL" id="BBD98137.1"/>
    </source>
</evidence>
<evidence type="ECO:0000256" key="1">
    <source>
        <dbReference type="ARBA" id="ARBA00006576"/>
    </source>
</evidence>
<evidence type="ECO:0000313" key="7">
    <source>
        <dbReference type="Proteomes" id="UP000279959"/>
    </source>
</evidence>
<dbReference type="KEGG" id="sami:SAMIE_1016380"/>
<organism evidence="6 7">
    <name type="scientific">Sphingobium amiense</name>
    <dbReference type="NCBI Taxonomy" id="135719"/>
    <lineage>
        <taxon>Bacteria</taxon>
        <taxon>Pseudomonadati</taxon>
        <taxon>Pseudomonadota</taxon>
        <taxon>Alphaproteobacteria</taxon>
        <taxon>Sphingomonadales</taxon>
        <taxon>Sphingomonadaceae</taxon>
        <taxon>Sphingobium</taxon>
    </lineage>
</organism>